<keyword evidence="7" id="KW-0808">Transferase</keyword>
<dbReference type="SUPFAM" id="SSF47384">
    <property type="entry name" value="Homodimeric domain of signal transducing histidine kinase"/>
    <property type="match status" value="1"/>
</dbReference>
<keyword evidence="13" id="KW-0902">Two-component regulatory system</keyword>
<keyword evidence="8" id="KW-0812">Transmembrane</keyword>
<dbReference type="Gene3D" id="1.10.287.130">
    <property type="match status" value="1"/>
</dbReference>
<evidence type="ECO:0000256" key="5">
    <source>
        <dbReference type="ARBA" id="ARBA00022519"/>
    </source>
</evidence>
<reference evidence="19 20" key="1">
    <citation type="submission" date="2016-07" db="EMBL/GenBank/DDBJ databases">
        <title>Complete genome sequence of Bradyrhizobium icense LMTR 13T, a potential inoculant strain isolated from lima bean (Phaseolus lunatus) in Peru.</title>
        <authorList>
            <person name="Ormeno-Orrillo E."/>
            <person name="Duran D."/>
            <person name="Rogel M.A."/>
            <person name="Rey L."/>
            <person name="Imperial J."/>
            <person name="Ruiz-Argueso T."/>
            <person name="Martinez-Romero E."/>
        </authorList>
    </citation>
    <scope>NUCLEOTIDE SEQUENCE [LARGE SCALE GENOMIC DNA]</scope>
    <source>
        <strain evidence="19 20">LMTR 13</strain>
    </source>
</reference>
<dbReference type="InterPro" id="IPR004358">
    <property type="entry name" value="Sig_transdc_His_kin-like_C"/>
</dbReference>
<evidence type="ECO:0000256" key="8">
    <source>
        <dbReference type="ARBA" id="ARBA00022692"/>
    </source>
</evidence>
<feature type="domain" description="Histidine kinase" evidence="18">
    <location>
        <begin position="247"/>
        <end position="460"/>
    </location>
</feature>
<dbReference type="InterPro" id="IPR003661">
    <property type="entry name" value="HisK_dim/P_dom"/>
</dbReference>
<evidence type="ECO:0000256" key="10">
    <source>
        <dbReference type="ARBA" id="ARBA00022777"/>
    </source>
</evidence>
<evidence type="ECO:0000256" key="4">
    <source>
        <dbReference type="ARBA" id="ARBA00022475"/>
    </source>
</evidence>
<dbReference type="CDD" id="cd00082">
    <property type="entry name" value="HisKA"/>
    <property type="match status" value="1"/>
</dbReference>
<evidence type="ECO:0000256" key="17">
    <source>
        <dbReference type="SAM" id="Coils"/>
    </source>
</evidence>
<keyword evidence="6" id="KW-0597">Phosphoprotein</keyword>
<dbReference type="SMART" id="SM00388">
    <property type="entry name" value="HisKA"/>
    <property type="match status" value="1"/>
</dbReference>
<proteinExistence type="predicted"/>
<evidence type="ECO:0000313" key="19">
    <source>
        <dbReference type="EMBL" id="ANW04907.1"/>
    </source>
</evidence>
<gene>
    <name evidence="19" type="ORF">LMTR13_37015</name>
</gene>
<keyword evidence="11" id="KW-0067">ATP-binding</keyword>
<dbReference type="FunFam" id="1.10.287.130:FF:000049">
    <property type="entry name" value="C4-dicarboxylate transport sensor protein DctB"/>
    <property type="match status" value="1"/>
</dbReference>
<keyword evidence="4" id="KW-1003">Cell membrane</keyword>
<organism evidence="19 20">
    <name type="scientific">Bradyrhizobium icense</name>
    <dbReference type="NCBI Taxonomy" id="1274631"/>
    <lineage>
        <taxon>Bacteria</taxon>
        <taxon>Pseudomonadati</taxon>
        <taxon>Pseudomonadota</taxon>
        <taxon>Alphaproteobacteria</taxon>
        <taxon>Hyphomicrobiales</taxon>
        <taxon>Nitrobacteraceae</taxon>
        <taxon>Bradyrhizobium</taxon>
    </lineage>
</organism>
<dbReference type="InterPro" id="IPR036890">
    <property type="entry name" value="HATPase_C_sf"/>
</dbReference>
<dbReference type="STRING" id="1274631.LMTR13_37015"/>
<evidence type="ECO:0000256" key="13">
    <source>
        <dbReference type="ARBA" id="ARBA00023012"/>
    </source>
</evidence>
<keyword evidence="5" id="KW-0997">Cell inner membrane</keyword>
<comment type="subcellular location">
    <subcellularLocation>
        <location evidence="2">Cell inner membrane</location>
        <topology evidence="2">Multi-pass membrane protein</topology>
    </subcellularLocation>
</comment>
<evidence type="ECO:0000256" key="1">
    <source>
        <dbReference type="ARBA" id="ARBA00000085"/>
    </source>
</evidence>
<dbReference type="GO" id="GO:0005524">
    <property type="term" value="F:ATP binding"/>
    <property type="evidence" value="ECO:0007669"/>
    <property type="project" value="UniProtKB-KW"/>
</dbReference>
<evidence type="ECO:0000256" key="7">
    <source>
        <dbReference type="ARBA" id="ARBA00022679"/>
    </source>
</evidence>
<keyword evidence="10" id="KW-0418">Kinase</keyword>
<dbReference type="PRINTS" id="PR00344">
    <property type="entry name" value="BCTRLSENSOR"/>
</dbReference>
<dbReference type="InterPro" id="IPR005467">
    <property type="entry name" value="His_kinase_dom"/>
</dbReference>
<dbReference type="SUPFAM" id="SSF55874">
    <property type="entry name" value="ATPase domain of HSP90 chaperone/DNA topoisomerase II/histidine kinase"/>
    <property type="match status" value="1"/>
</dbReference>
<keyword evidence="17" id="KW-0175">Coiled coil</keyword>
<evidence type="ECO:0000256" key="2">
    <source>
        <dbReference type="ARBA" id="ARBA00004429"/>
    </source>
</evidence>
<evidence type="ECO:0000259" key="18">
    <source>
        <dbReference type="PROSITE" id="PS50109"/>
    </source>
</evidence>
<dbReference type="Pfam" id="PF00512">
    <property type="entry name" value="HisKA"/>
    <property type="match status" value="1"/>
</dbReference>
<evidence type="ECO:0000256" key="9">
    <source>
        <dbReference type="ARBA" id="ARBA00022741"/>
    </source>
</evidence>
<dbReference type="AlphaFoldDB" id="A0A1B1UQ59"/>
<evidence type="ECO:0000256" key="15">
    <source>
        <dbReference type="ARBA" id="ARBA00059004"/>
    </source>
</evidence>
<dbReference type="EMBL" id="CP016428">
    <property type="protein sequence ID" value="ANW04907.1"/>
    <property type="molecule type" value="Genomic_DNA"/>
</dbReference>
<keyword evidence="14" id="KW-0472">Membrane</keyword>
<dbReference type="Pfam" id="PF02518">
    <property type="entry name" value="HATPase_c"/>
    <property type="match status" value="1"/>
</dbReference>
<name>A0A1B1UQ59_9BRAD</name>
<dbReference type="KEGG" id="bic:LMTR13_37015"/>
<evidence type="ECO:0000256" key="3">
    <source>
        <dbReference type="ARBA" id="ARBA00012438"/>
    </source>
</evidence>
<dbReference type="InterPro" id="IPR003594">
    <property type="entry name" value="HATPase_dom"/>
</dbReference>
<dbReference type="InterPro" id="IPR036097">
    <property type="entry name" value="HisK_dim/P_sf"/>
</dbReference>
<dbReference type="Gene3D" id="3.30.565.10">
    <property type="entry name" value="Histidine kinase-like ATPase, C-terminal domain"/>
    <property type="match status" value="1"/>
</dbReference>
<evidence type="ECO:0000256" key="12">
    <source>
        <dbReference type="ARBA" id="ARBA00022989"/>
    </source>
</evidence>
<protein>
    <recommendedName>
        <fullName evidence="16">C4-dicarboxylate transport sensor protein DctB</fullName>
        <ecNumber evidence="3">2.7.13.3</ecNumber>
    </recommendedName>
</protein>
<comment type="catalytic activity">
    <reaction evidence="1">
        <text>ATP + protein L-histidine = ADP + protein N-phospho-L-histidine.</text>
        <dbReference type="EC" id="2.7.13.3"/>
    </reaction>
</comment>
<dbReference type="EC" id="2.7.13.3" evidence="3"/>
<feature type="coiled-coil region" evidence="17">
    <location>
        <begin position="204"/>
        <end position="231"/>
    </location>
</feature>
<dbReference type="Proteomes" id="UP000092839">
    <property type="component" value="Chromosome"/>
</dbReference>
<evidence type="ECO:0000256" key="6">
    <source>
        <dbReference type="ARBA" id="ARBA00022553"/>
    </source>
</evidence>
<evidence type="ECO:0000256" key="14">
    <source>
        <dbReference type="ARBA" id="ARBA00023136"/>
    </source>
</evidence>
<keyword evidence="9" id="KW-0547">Nucleotide-binding</keyword>
<dbReference type="SMART" id="SM00387">
    <property type="entry name" value="HATPase_c"/>
    <property type="match status" value="1"/>
</dbReference>
<evidence type="ECO:0000256" key="11">
    <source>
        <dbReference type="ARBA" id="ARBA00022840"/>
    </source>
</evidence>
<dbReference type="PANTHER" id="PTHR43065">
    <property type="entry name" value="SENSOR HISTIDINE KINASE"/>
    <property type="match status" value="1"/>
</dbReference>
<evidence type="ECO:0000256" key="16">
    <source>
        <dbReference type="ARBA" id="ARBA00073143"/>
    </source>
</evidence>
<evidence type="ECO:0000313" key="20">
    <source>
        <dbReference type="Proteomes" id="UP000092839"/>
    </source>
</evidence>
<keyword evidence="20" id="KW-1185">Reference proteome</keyword>
<dbReference type="PANTHER" id="PTHR43065:SF46">
    <property type="entry name" value="C4-DICARBOXYLATE TRANSPORT SENSOR PROTEIN DCTB"/>
    <property type="match status" value="1"/>
</dbReference>
<dbReference type="GO" id="GO:0000155">
    <property type="term" value="F:phosphorelay sensor kinase activity"/>
    <property type="evidence" value="ECO:0007669"/>
    <property type="project" value="InterPro"/>
</dbReference>
<accession>A0A1B1UQ59</accession>
<dbReference type="GO" id="GO:0005886">
    <property type="term" value="C:plasma membrane"/>
    <property type="evidence" value="ECO:0007669"/>
    <property type="project" value="UniProtKB-SubCell"/>
</dbReference>
<sequence length="468" mass="50992">MKAGRGTYLGVDQSSERVRYYVAHAVGGTPVAGVAAVRIEFDRIEADWEKAGERVLVSDASGTVFLSSDASFKYRRIKAALPDGTDELPSGDGAYPVNHSGPIDFKVVEHRGDGRIVQVQTPFGLHSYLYHTMRLREYGWTIHRLSDMATIESDQRDGAIIGAAVSLIAVSALLYLRQRQAALVAARKASAKLSSVVAERTLELRETNSALRSEIEERRRTEEQLRDTQNSLMQAGKLAALGQMSAAIAHEINQPLAAIRTFIASTKVYSDRGDAKKVATNLDLINGLAERMANITSHLKTFARKSEPGKREPVDVERAVEGAMLLIESQIGLSGAAVETNVPHHVFVRGYAVQLEQVIVNLLQNALHAVVDVANPTIRLQVEINNEIVSIRVIDNGAGIPKEHLDQVFDPFFTTKAIGKGLGLGLSISYGIVRDFGGQIRAGNREEGGTEMIIELPIYQPENASIHA</sequence>
<keyword evidence="12" id="KW-1133">Transmembrane helix</keyword>
<dbReference type="PROSITE" id="PS50109">
    <property type="entry name" value="HIS_KIN"/>
    <property type="match status" value="1"/>
</dbReference>
<dbReference type="Gene3D" id="3.30.450.20">
    <property type="entry name" value="PAS domain"/>
    <property type="match status" value="1"/>
</dbReference>
<comment type="function">
    <text evidence="15">Member of the two-component regulatory system DctB/DctD involved in the transport of C4-dicarboxylates. DctB functions as a membrane-associated protein kinase that phosphorylates DctD in response to environmental signals.</text>
</comment>